<evidence type="ECO:0000313" key="2">
    <source>
        <dbReference type="EMBL" id="KAG2851094.1"/>
    </source>
</evidence>
<dbReference type="Proteomes" id="UP000736787">
    <property type="component" value="Unassembled WGS sequence"/>
</dbReference>
<reference evidence="2" key="2">
    <citation type="submission" date="2018-10" db="EMBL/GenBank/DDBJ databases">
        <title>Effector identification in a new, highly contiguous assembly of the strawberry crown rot pathogen Phytophthora cactorum.</title>
        <authorList>
            <person name="Armitage A.D."/>
            <person name="Nellist C.F."/>
            <person name="Bates H."/>
            <person name="Vickerstaff R.J."/>
            <person name="Harrison R.J."/>
        </authorList>
    </citation>
    <scope>NUCLEOTIDE SEQUENCE</scope>
    <source>
        <strain evidence="2">15-7</strain>
        <strain evidence="3">4032</strain>
        <strain evidence="4">4040</strain>
        <strain evidence="5">P415</strain>
        <strain evidence="6">P421</strain>
    </source>
</reference>
<evidence type="ECO:0000256" key="1">
    <source>
        <dbReference type="SAM" id="SignalP"/>
    </source>
</evidence>
<dbReference type="EMBL" id="RCMI01000643">
    <property type="protein sequence ID" value="KAG2902370.1"/>
    <property type="molecule type" value="Genomic_DNA"/>
</dbReference>
<keyword evidence="8" id="KW-1185">Reference proteome</keyword>
<comment type="caution">
    <text evidence="7">The sequence shown here is derived from an EMBL/GenBank/DDBJ whole genome shotgun (WGS) entry which is preliminary data.</text>
</comment>
<dbReference type="Proteomes" id="UP000251314">
    <property type="component" value="Unassembled WGS sequence"/>
</dbReference>
<organism evidence="7 8">
    <name type="scientific">Phytophthora cactorum</name>
    <dbReference type="NCBI Taxonomy" id="29920"/>
    <lineage>
        <taxon>Eukaryota</taxon>
        <taxon>Sar</taxon>
        <taxon>Stramenopiles</taxon>
        <taxon>Oomycota</taxon>
        <taxon>Peronosporomycetes</taxon>
        <taxon>Peronosporales</taxon>
        <taxon>Peronosporaceae</taxon>
        <taxon>Phytophthora</taxon>
    </lineage>
</organism>
<dbReference type="Proteomes" id="UP000760860">
    <property type="component" value="Unassembled WGS sequence"/>
</dbReference>
<evidence type="ECO:0000313" key="7">
    <source>
        <dbReference type="EMBL" id="RAW37834.1"/>
    </source>
</evidence>
<feature type="chain" id="PRO_5039985985" description="Integrase catalytic domain-containing protein" evidence="1">
    <location>
        <begin position="21"/>
        <end position="101"/>
    </location>
</feature>
<evidence type="ECO:0008006" key="9">
    <source>
        <dbReference type="Google" id="ProtNLM"/>
    </source>
</evidence>
<reference evidence="7 8" key="1">
    <citation type="submission" date="2018-01" db="EMBL/GenBank/DDBJ databases">
        <title>Draft genome of the strawberry crown rot pathogen Phytophthora cactorum.</title>
        <authorList>
            <person name="Armitage A.D."/>
            <person name="Lysoe E."/>
            <person name="Nellist C.F."/>
            <person name="Harrison R.J."/>
            <person name="Brurberg M.B."/>
        </authorList>
    </citation>
    <scope>NUCLEOTIDE SEQUENCE [LARGE SCALE GENOMIC DNA]</scope>
    <source>
        <strain evidence="7 8">10300</strain>
    </source>
</reference>
<name>A0A329SM16_9STRA</name>
<dbReference type="VEuPathDB" id="FungiDB:PC110_g5919"/>
<dbReference type="EMBL" id="MJFZ01000102">
    <property type="protein sequence ID" value="RAW37834.1"/>
    <property type="molecule type" value="Genomic_DNA"/>
</dbReference>
<evidence type="ECO:0000313" key="6">
    <source>
        <dbReference type="EMBL" id="KAG3214616.1"/>
    </source>
</evidence>
<feature type="signal peptide" evidence="1">
    <location>
        <begin position="1"/>
        <end position="20"/>
    </location>
</feature>
<dbReference type="EMBL" id="RCMG01000632">
    <property type="protein sequence ID" value="KAG2851094.1"/>
    <property type="molecule type" value="Genomic_DNA"/>
</dbReference>
<sequence>MVAHLGRLFAIDHLSAIVASFVGQCLLCLHSREGKIIPRPWGDTVECNIRNGVLHFDFLYMGQSYGDSKYLLVLKDHATHYCELVMTDTADSQVVTDALLA</sequence>
<dbReference type="AlphaFoldDB" id="A0A329SM16"/>
<protein>
    <recommendedName>
        <fullName evidence="9">Integrase catalytic domain-containing protein</fullName>
    </recommendedName>
</protein>
<dbReference type="InterPro" id="IPR012337">
    <property type="entry name" value="RNaseH-like_sf"/>
</dbReference>
<dbReference type="EMBL" id="RCMV01000624">
    <property type="protein sequence ID" value="KAG3214616.1"/>
    <property type="molecule type" value="Genomic_DNA"/>
</dbReference>
<dbReference type="Proteomes" id="UP000735874">
    <property type="component" value="Unassembled WGS sequence"/>
</dbReference>
<evidence type="ECO:0000313" key="3">
    <source>
        <dbReference type="EMBL" id="KAG2902370.1"/>
    </source>
</evidence>
<evidence type="ECO:0000313" key="4">
    <source>
        <dbReference type="EMBL" id="KAG2918031.1"/>
    </source>
</evidence>
<keyword evidence="1" id="KW-0732">Signal</keyword>
<gene>
    <name evidence="7" type="ORF">PC110_g5919</name>
    <name evidence="2" type="ORF">PC113_g16210</name>
    <name evidence="3" type="ORF">PC115_g15616</name>
    <name evidence="4" type="ORF">PC117_g17229</name>
    <name evidence="5" type="ORF">PC118_g20427</name>
    <name evidence="6" type="ORF">PC129_g14481</name>
</gene>
<dbReference type="EMBL" id="RCML01001232">
    <property type="protein sequence ID" value="KAG2964258.1"/>
    <property type="molecule type" value="Genomic_DNA"/>
</dbReference>
<accession>A0A329SM16</accession>
<dbReference type="OrthoDB" id="122479at2759"/>
<evidence type="ECO:0000313" key="8">
    <source>
        <dbReference type="Proteomes" id="UP000251314"/>
    </source>
</evidence>
<dbReference type="EMBL" id="RCMK01000640">
    <property type="protein sequence ID" value="KAG2918031.1"/>
    <property type="molecule type" value="Genomic_DNA"/>
</dbReference>
<dbReference type="Proteomes" id="UP000697107">
    <property type="component" value="Unassembled WGS sequence"/>
</dbReference>
<dbReference type="SUPFAM" id="SSF53098">
    <property type="entry name" value="Ribonuclease H-like"/>
    <property type="match status" value="1"/>
</dbReference>
<proteinExistence type="predicted"/>
<dbReference type="Proteomes" id="UP000774804">
    <property type="component" value="Unassembled WGS sequence"/>
</dbReference>
<evidence type="ECO:0000313" key="5">
    <source>
        <dbReference type="EMBL" id="KAG2964258.1"/>
    </source>
</evidence>